<sequence length="65" mass="7499">MMMMFAFVYTAFVFGVLKMTAAQLRCPYEGCVCERNLISCAAQNWRTLPKPLVSHVDDMEYLDLQ</sequence>
<feature type="signal peptide" evidence="1">
    <location>
        <begin position="1"/>
        <end position="22"/>
    </location>
</feature>
<protein>
    <recommendedName>
        <fullName evidence="4">Secreted protein</fullName>
    </recommendedName>
</protein>
<accession>A0A8S3ZYM3</accession>
<dbReference type="Proteomes" id="UP000678393">
    <property type="component" value="Unassembled WGS sequence"/>
</dbReference>
<evidence type="ECO:0008006" key="4">
    <source>
        <dbReference type="Google" id="ProtNLM"/>
    </source>
</evidence>
<gene>
    <name evidence="2" type="ORF">CUNI_LOCUS18836</name>
</gene>
<proteinExistence type="predicted"/>
<dbReference type="AlphaFoldDB" id="A0A8S3ZYM3"/>
<comment type="caution">
    <text evidence="2">The sequence shown here is derived from an EMBL/GenBank/DDBJ whole genome shotgun (WGS) entry which is preliminary data.</text>
</comment>
<dbReference type="EMBL" id="CAJHNH020006057">
    <property type="protein sequence ID" value="CAG5133278.1"/>
    <property type="molecule type" value="Genomic_DNA"/>
</dbReference>
<evidence type="ECO:0000313" key="2">
    <source>
        <dbReference type="EMBL" id="CAG5133278.1"/>
    </source>
</evidence>
<feature type="chain" id="PRO_5035867758" description="Secreted protein" evidence="1">
    <location>
        <begin position="23"/>
        <end position="65"/>
    </location>
</feature>
<keyword evidence="1" id="KW-0732">Signal</keyword>
<feature type="non-terminal residue" evidence="2">
    <location>
        <position position="1"/>
    </location>
</feature>
<evidence type="ECO:0000313" key="3">
    <source>
        <dbReference type="Proteomes" id="UP000678393"/>
    </source>
</evidence>
<reference evidence="2" key="1">
    <citation type="submission" date="2021-04" db="EMBL/GenBank/DDBJ databases">
        <authorList>
            <consortium name="Molecular Ecology Group"/>
        </authorList>
    </citation>
    <scope>NUCLEOTIDE SEQUENCE</scope>
</reference>
<organism evidence="2 3">
    <name type="scientific">Candidula unifasciata</name>
    <dbReference type="NCBI Taxonomy" id="100452"/>
    <lineage>
        <taxon>Eukaryota</taxon>
        <taxon>Metazoa</taxon>
        <taxon>Spiralia</taxon>
        <taxon>Lophotrochozoa</taxon>
        <taxon>Mollusca</taxon>
        <taxon>Gastropoda</taxon>
        <taxon>Heterobranchia</taxon>
        <taxon>Euthyneura</taxon>
        <taxon>Panpulmonata</taxon>
        <taxon>Eupulmonata</taxon>
        <taxon>Stylommatophora</taxon>
        <taxon>Helicina</taxon>
        <taxon>Helicoidea</taxon>
        <taxon>Geomitridae</taxon>
        <taxon>Candidula</taxon>
    </lineage>
</organism>
<keyword evidence="3" id="KW-1185">Reference proteome</keyword>
<name>A0A8S3ZYM3_9EUPU</name>
<evidence type="ECO:0000256" key="1">
    <source>
        <dbReference type="SAM" id="SignalP"/>
    </source>
</evidence>